<dbReference type="GO" id="GO:0000287">
    <property type="term" value="F:magnesium ion binding"/>
    <property type="evidence" value="ECO:0007669"/>
    <property type="project" value="UniProtKB-UniRule"/>
</dbReference>
<dbReference type="Proteomes" id="UP000230821">
    <property type="component" value="Unassembled WGS sequence"/>
</dbReference>
<evidence type="ECO:0000256" key="8">
    <source>
        <dbReference type="HAMAP-Rule" id="MF_00116"/>
    </source>
</evidence>
<comment type="catalytic activity">
    <reaction evidence="7 8">
        <text>dUTP + H2O = dUMP + diphosphate + H(+)</text>
        <dbReference type="Rhea" id="RHEA:10248"/>
        <dbReference type="ChEBI" id="CHEBI:15377"/>
        <dbReference type="ChEBI" id="CHEBI:15378"/>
        <dbReference type="ChEBI" id="CHEBI:33019"/>
        <dbReference type="ChEBI" id="CHEBI:61555"/>
        <dbReference type="ChEBI" id="CHEBI:246422"/>
        <dbReference type="EC" id="3.6.1.23"/>
    </reaction>
</comment>
<evidence type="ECO:0000256" key="2">
    <source>
        <dbReference type="ARBA" id="ARBA00006581"/>
    </source>
</evidence>
<sequence>MKKFILYCSLFIISLFIDMLVNIAKIHQDAVLPHYVHPGDSGMDIYSVEDLTIAPGETALVHTGLKIAVPEGYEAQVRPKSGLALKYGLTVPNTPGTIDSGYRGEVCVILINHGREAFHVKKHSKIAQLVICPVIQADIVEVETLDETARGEGGFGSTGLHHPEHIS</sequence>
<evidence type="ECO:0000313" key="10">
    <source>
        <dbReference type="EMBL" id="PIE36067.1"/>
    </source>
</evidence>
<evidence type="ECO:0000256" key="5">
    <source>
        <dbReference type="ARBA" id="ARBA00022842"/>
    </source>
</evidence>
<dbReference type="CDD" id="cd07557">
    <property type="entry name" value="trimeric_dUTPase"/>
    <property type="match status" value="1"/>
</dbReference>
<dbReference type="EMBL" id="PDSK01000026">
    <property type="protein sequence ID" value="PIE36067.1"/>
    <property type="molecule type" value="Genomic_DNA"/>
</dbReference>
<evidence type="ECO:0000256" key="1">
    <source>
        <dbReference type="ARBA" id="ARBA00001946"/>
    </source>
</evidence>
<evidence type="ECO:0000256" key="6">
    <source>
        <dbReference type="ARBA" id="ARBA00023080"/>
    </source>
</evidence>
<comment type="caution">
    <text evidence="8">Lacks conserved residue(s) required for the propagation of feature annotation.</text>
</comment>
<reference evidence="10 11" key="1">
    <citation type="submission" date="2017-10" db="EMBL/GenBank/DDBJ databases">
        <title>Novel microbial diversity and functional potential in the marine mammal oral microbiome.</title>
        <authorList>
            <person name="Dudek N.K."/>
            <person name="Sun C.L."/>
            <person name="Burstein D."/>
            <person name="Kantor R.S."/>
            <person name="Aliaga Goltsman D.S."/>
            <person name="Bik E.M."/>
            <person name="Thomas B.C."/>
            <person name="Banfield J.F."/>
            <person name="Relman D.A."/>
        </authorList>
    </citation>
    <scope>NUCLEOTIDE SEQUENCE [LARGE SCALE GENOMIC DNA]</scope>
    <source>
        <strain evidence="10">DOLJORAL78_47_16</strain>
    </source>
</reference>
<dbReference type="InterPro" id="IPR008181">
    <property type="entry name" value="dUTPase"/>
</dbReference>
<dbReference type="GO" id="GO:0046081">
    <property type="term" value="P:dUTP catabolic process"/>
    <property type="evidence" value="ECO:0007669"/>
    <property type="project" value="InterPro"/>
</dbReference>
<dbReference type="PANTHER" id="PTHR11241">
    <property type="entry name" value="DEOXYURIDINE 5'-TRIPHOSPHATE NUCLEOTIDOHYDROLASE"/>
    <property type="match status" value="1"/>
</dbReference>
<dbReference type="PANTHER" id="PTHR11241:SF0">
    <property type="entry name" value="DEOXYURIDINE 5'-TRIPHOSPHATE NUCLEOTIDOHYDROLASE"/>
    <property type="match status" value="1"/>
</dbReference>
<dbReference type="Pfam" id="PF00692">
    <property type="entry name" value="dUTPase"/>
    <property type="match status" value="1"/>
</dbReference>
<dbReference type="Gene3D" id="2.70.40.10">
    <property type="match status" value="1"/>
</dbReference>
<feature type="binding site" evidence="8">
    <location>
        <begin position="97"/>
        <end position="99"/>
    </location>
    <ligand>
        <name>substrate</name>
    </ligand>
</feature>
<dbReference type="HAMAP" id="MF_00116">
    <property type="entry name" value="dUTPase_bact"/>
    <property type="match status" value="1"/>
</dbReference>
<dbReference type="InterPro" id="IPR036157">
    <property type="entry name" value="dUTPase-like_sf"/>
</dbReference>
<dbReference type="FunFam" id="2.70.40.10:FF:000008">
    <property type="entry name" value="Deoxyuridine 5'-triphosphate nucleotidohydrolase"/>
    <property type="match status" value="1"/>
</dbReference>
<dbReference type="SUPFAM" id="SSF51283">
    <property type="entry name" value="dUTPase-like"/>
    <property type="match status" value="1"/>
</dbReference>
<dbReference type="InterPro" id="IPR033704">
    <property type="entry name" value="dUTPase_trimeric"/>
</dbReference>
<evidence type="ECO:0000259" key="9">
    <source>
        <dbReference type="Pfam" id="PF00692"/>
    </source>
</evidence>
<feature type="binding site" evidence="8">
    <location>
        <position position="93"/>
    </location>
    <ligand>
        <name>substrate</name>
    </ligand>
</feature>
<dbReference type="GO" id="GO:0006226">
    <property type="term" value="P:dUMP biosynthetic process"/>
    <property type="evidence" value="ECO:0007669"/>
    <property type="project" value="UniProtKB-UniRule"/>
</dbReference>
<comment type="pathway">
    <text evidence="8">Pyrimidine metabolism; dUMP biosynthesis; dUMP from dCTP (dUTP route): step 2/2.</text>
</comment>
<dbReference type="NCBIfam" id="TIGR00576">
    <property type="entry name" value="dut"/>
    <property type="match status" value="1"/>
</dbReference>
<keyword evidence="6 8" id="KW-0546">Nucleotide metabolism</keyword>
<evidence type="ECO:0000256" key="3">
    <source>
        <dbReference type="ARBA" id="ARBA00022723"/>
    </source>
</evidence>
<name>A0A2G6KK75_9BACT</name>
<evidence type="ECO:0000256" key="7">
    <source>
        <dbReference type="ARBA" id="ARBA00047686"/>
    </source>
</evidence>
<comment type="function">
    <text evidence="8">This enzyme is involved in nucleotide metabolism: it produces dUMP, the immediate precursor of thymidine nucleotides and it decreases the intracellular concentration of dUTP so that uracil cannot be incorporated into DNA.</text>
</comment>
<dbReference type="UniPathway" id="UPA00610">
    <property type="reaction ID" value="UER00666"/>
</dbReference>
<comment type="cofactor">
    <cofactor evidence="1 8">
        <name>Mg(2+)</name>
        <dbReference type="ChEBI" id="CHEBI:18420"/>
    </cofactor>
</comment>
<keyword evidence="3 8" id="KW-0479">Metal-binding</keyword>
<accession>A0A2G6KK75</accession>
<proteinExistence type="inferred from homology"/>
<protein>
    <recommendedName>
        <fullName evidence="8">Deoxyuridine 5'-triphosphate nucleotidohydrolase</fullName>
        <shortName evidence="8">dUTPase</shortName>
        <ecNumber evidence="8">3.6.1.23</ecNumber>
    </recommendedName>
    <alternativeName>
        <fullName evidence="8">dUTP pyrophosphatase</fullName>
    </alternativeName>
</protein>
<dbReference type="InterPro" id="IPR029054">
    <property type="entry name" value="dUTPase-like"/>
</dbReference>
<dbReference type="NCBIfam" id="NF001862">
    <property type="entry name" value="PRK00601.1"/>
    <property type="match status" value="1"/>
</dbReference>
<dbReference type="EC" id="3.6.1.23" evidence="8"/>
<organism evidence="10 11">
    <name type="scientific">candidate division KSB3 bacterium</name>
    <dbReference type="NCBI Taxonomy" id="2044937"/>
    <lineage>
        <taxon>Bacteria</taxon>
        <taxon>candidate division KSB3</taxon>
    </lineage>
</organism>
<comment type="similarity">
    <text evidence="2 8">Belongs to the dUTPase family.</text>
</comment>
<keyword evidence="4 8" id="KW-0378">Hydrolase</keyword>
<dbReference type="GO" id="GO:0004170">
    <property type="term" value="F:dUTP diphosphatase activity"/>
    <property type="evidence" value="ECO:0007669"/>
    <property type="project" value="UniProtKB-UniRule"/>
</dbReference>
<evidence type="ECO:0000313" key="11">
    <source>
        <dbReference type="Proteomes" id="UP000230821"/>
    </source>
</evidence>
<feature type="domain" description="dUTPase-like" evidence="9">
    <location>
        <begin position="30"/>
        <end position="159"/>
    </location>
</feature>
<comment type="caution">
    <text evidence="10">The sequence shown here is derived from an EMBL/GenBank/DDBJ whole genome shotgun (WGS) entry which is preliminary data.</text>
</comment>
<gene>
    <name evidence="8" type="primary">dut</name>
    <name evidence="10" type="ORF">CSA56_01605</name>
</gene>
<dbReference type="AlphaFoldDB" id="A0A2G6KK75"/>
<keyword evidence="5 8" id="KW-0460">Magnesium</keyword>
<evidence type="ECO:0000256" key="4">
    <source>
        <dbReference type="ARBA" id="ARBA00022801"/>
    </source>
</evidence>